<dbReference type="InterPro" id="IPR000626">
    <property type="entry name" value="Ubiquitin-like_dom"/>
</dbReference>
<accession>A0A7R9UDS5</accession>
<protein>
    <recommendedName>
        <fullName evidence="2">Ubiquitin-like domain-containing protein</fullName>
    </recommendedName>
</protein>
<evidence type="ECO:0000259" key="2">
    <source>
        <dbReference type="PROSITE" id="PS50053"/>
    </source>
</evidence>
<dbReference type="AlphaFoldDB" id="A0A7R9UDS5"/>
<dbReference type="SMART" id="SM00213">
    <property type="entry name" value="UBQ"/>
    <property type="match status" value="1"/>
</dbReference>
<gene>
    <name evidence="3" type="ORF">PPYR1160_LOCUS11086</name>
</gene>
<proteinExistence type="predicted"/>
<name>A0A7R9UDS5_9STRA</name>
<sequence length="181" mass="19838">MAAAEALISVTVVFDGDGSLEVPLHRSEDIQVAKERILQAKAAQKHSVLRIFFHGQELHSGKPLTAYSIEQGDALDAVLETSRDAITGTLEASRPPQYSTSVLVLFLVLAVLLALASLLPRLFPATFVASAAAEGFVNWSSIVFVVAVVLNYTPTYLGFMSIWFFGRKGFKRPEERDKKEK</sequence>
<keyword evidence="1" id="KW-0812">Transmembrane</keyword>
<feature type="transmembrane region" description="Helical" evidence="1">
    <location>
        <begin position="142"/>
        <end position="166"/>
    </location>
</feature>
<dbReference type="SUPFAM" id="SSF54236">
    <property type="entry name" value="Ubiquitin-like"/>
    <property type="match status" value="1"/>
</dbReference>
<feature type="transmembrane region" description="Helical" evidence="1">
    <location>
        <begin position="102"/>
        <end position="122"/>
    </location>
</feature>
<dbReference type="EMBL" id="HBEA01014481">
    <property type="protein sequence ID" value="CAD8261584.1"/>
    <property type="molecule type" value="Transcribed_RNA"/>
</dbReference>
<evidence type="ECO:0000313" key="3">
    <source>
        <dbReference type="EMBL" id="CAD8261584.1"/>
    </source>
</evidence>
<keyword evidence="1" id="KW-0472">Membrane</keyword>
<dbReference type="PROSITE" id="PS50053">
    <property type="entry name" value="UBIQUITIN_2"/>
    <property type="match status" value="1"/>
</dbReference>
<feature type="domain" description="Ubiquitin-like" evidence="2">
    <location>
        <begin position="8"/>
        <end position="84"/>
    </location>
</feature>
<reference evidence="3" key="1">
    <citation type="submission" date="2021-01" db="EMBL/GenBank/DDBJ databases">
        <authorList>
            <person name="Corre E."/>
            <person name="Pelletier E."/>
            <person name="Niang G."/>
            <person name="Scheremetjew M."/>
            <person name="Finn R."/>
            <person name="Kale V."/>
            <person name="Holt S."/>
            <person name="Cochrane G."/>
            <person name="Meng A."/>
            <person name="Brown T."/>
            <person name="Cohen L."/>
        </authorList>
    </citation>
    <scope>NUCLEOTIDE SEQUENCE</scope>
    <source>
        <strain evidence="3">CCMP2078</strain>
    </source>
</reference>
<dbReference type="InterPro" id="IPR029071">
    <property type="entry name" value="Ubiquitin-like_domsf"/>
</dbReference>
<organism evidence="3">
    <name type="scientific">Pinguiococcus pyrenoidosus</name>
    <dbReference type="NCBI Taxonomy" id="172671"/>
    <lineage>
        <taxon>Eukaryota</taxon>
        <taxon>Sar</taxon>
        <taxon>Stramenopiles</taxon>
        <taxon>Ochrophyta</taxon>
        <taxon>Pinguiophyceae</taxon>
        <taxon>Pinguiochrysidales</taxon>
        <taxon>Pinguiochrysidaceae</taxon>
        <taxon>Pinguiococcus</taxon>
    </lineage>
</organism>
<keyword evidence="1" id="KW-1133">Transmembrane helix</keyword>
<dbReference type="Gene3D" id="3.10.20.90">
    <property type="entry name" value="Phosphatidylinositol 3-kinase Catalytic Subunit, Chain A, domain 1"/>
    <property type="match status" value="1"/>
</dbReference>
<dbReference type="Pfam" id="PF00240">
    <property type="entry name" value="ubiquitin"/>
    <property type="match status" value="1"/>
</dbReference>
<evidence type="ECO:0000256" key="1">
    <source>
        <dbReference type="SAM" id="Phobius"/>
    </source>
</evidence>